<feature type="region of interest" description="Disordered" evidence="3">
    <location>
        <begin position="508"/>
        <end position="527"/>
    </location>
</feature>
<evidence type="ECO:0000256" key="3">
    <source>
        <dbReference type="SAM" id="MobiDB-lite"/>
    </source>
</evidence>
<dbReference type="InterPro" id="IPR004995">
    <property type="entry name" value="Spore_Ger"/>
</dbReference>
<proteinExistence type="inferred from homology"/>
<feature type="transmembrane region" description="Helical" evidence="4">
    <location>
        <begin position="413"/>
        <end position="433"/>
    </location>
</feature>
<keyword evidence="6" id="KW-1185">Reference proteome</keyword>
<sequence>MDKTTKESGQAAQTVDSAGGKPHNPPISPDLEENITQIKARLGNSPDLIIRTYELINRTARVAAVYMIGITDREMVDHFISHVMSFESLNDDIRLAATTAEVYSYIKDNALSIGKEKLVQDINGLLEALLSGDTIILVDGLGEAVSGSTCGGEVRPVSEASTQVAIRGSKESFTETISTNIALVRKIIKNPDLWTETMKLGDVTHTDITIMYIHGIADEETIKVFKKKLQEIKVDSILESGYIEQIIEDNKYSPFPTLYNTERPDSVAGNLLDGRIAIFVDGTPFVLIAPTTFFMFFHTVEDYYQRYDISTLIRLLRFLCLLISLYGPAIFVAALNFHQEMIPTPLLINLASQREGVPFPAFVEAVMMEVTFEIIREAGVRMPSPIGQTVSIIGGLVLGTAAVQAGIVSPAMVIVVSLTGISSFATPAFNMALSIRMLRFIIMVIAAFMGLYGIAIFTIMLIAHMCSLRSLGVPYMSPLGPFVPENQKDTFLRSPLTFMKIRKRLLNKGNSSTAPGKKTAKRNSYEH</sequence>
<feature type="transmembrane region" description="Helical" evidence="4">
    <location>
        <begin position="387"/>
        <end position="407"/>
    </location>
</feature>
<keyword evidence="4" id="KW-1133">Transmembrane helix</keyword>
<gene>
    <name evidence="5" type="ORF">GC101_07500</name>
</gene>
<comment type="similarity">
    <text evidence="1">Belongs to the GerABKA family.</text>
</comment>
<dbReference type="Pfam" id="PF03323">
    <property type="entry name" value="GerA"/>
    <property type="match status" value="1"/>
</dbReference>
<dbReference type="EMBL" id="WHOB01000020">
    <property type="protein sequence ID" value="NOU78727.1"/>
    <property type="molecule type" value="Genomic_DNA"/>
</dbReference>
<evidence type="ECO:0000256" key="1">
    <source>
        <dbReference type="ARBA" id="ARBA00005278"/>
    </source>
</evidence>
<reference evidence="5 6" key="1">
    <citation type="submission" date="2019-10" db="EMBL/GenBank/DDBJ databases">
        <title>Description of Paenibacillus terricola sp. nov.</title>
        <authorList>
            <person name="Carlier A."/>
            <person name="Qi S."/>
        </authorList>
    </citation>
    <scope>NUCLEOTIDE SEQUENCE [LARGE SCALE GENOMIC DNA]</scope>
    <source>
        <strain evidence="5 6">LMG 31459</strain>
    </source>
</reference>
<feature type="region of interest" description="Disordered" evidence="3">
    <location>
        <begin position="1"/>
        <end position="30"/>
    </location>
</feature>
<name>A0ABX1YCT2_9BACL</name>
<dbReference type="Proteomes" id="UP000596857">
    <property type="component" value="Unassembled WGS sequence"/>
</dbReference>
<evidence type="ECO:0000313" key="5">
    <source>
        <dbReference type="EMBL" id="NOU78727.1"/>
    </source>
</evidence>
<organism evidence="5 6">
    <name type="scientific">Paenibacillus phytohabitans</name>
    <dbReference type="NCBI Taxonomy" id="2654978"/>
    <lineage>
        <taxon>Bacteria</taxon>
        <taxon>Bacillati</taxon>
        <taxon>Bacillota</taxon>
        <taxon>Bacilli</taxon>
        <taxon>Bacillales</taxon>
        <taxon>Paenibacillaceae</taxon>
        <taxon>Paenibacillus</taxon>
    </lineage>
</organism>
<comment type="caution">
    <text evidence="5">The sequence shown here is derived from an EMBL/GenBank/DDBJ whole genome shotgun (WGS) entry which is preliminary data.</text>
</comment>
<dbReference type="InterPro" id="IPR050768">
    <property type="entry name" value="UPF0353/GerABKA_families"/>
</dbReference>
<evidence type="ECO:0000256" key="2">
    <source>
        <dbReference type="ARBA" id="ARBA00023136"/>
    </source>
</evidence>
<keyword evidence="4" id="KW-0812">Transmembrane</keyword>
<dbReference type="PANTHER" id="PTHR22550:SF5">
    <property type="entry name" value="LEUCINE ZIPPER PROTEIN 4"/>
    <property type="match status" value="1"/>
</dbReference>
<feature type="transmembrane region" description="Helical" evidence="4">
    <location>
        <begin position="440"/>
        <end position="463"/>
    </location>
</feature>
<evidence type="ECO:0000313" key="6">
    <source>
        <dbReference type="Proteomes" id="UP000596857"/>
    </source>
</evidence>
<evidence type="ECO:0000256" key="4">
    <source>
        <dbReference type="SAM" id="Phobius"/>
    </source>
</evidence>
<feature type="transmembrane region" description="Helical" evidence="4">
    <location>
        <begin position="276"/>
        <end position="297"/>
    </location>
</feature>
<dbReference type="RefSeq" id="WP_171716723.1">
    <property type="nucleotide sequence ID" value="NZ_WHOB01000020.1"/>
</dbReference>
<feature type="transmembrane region" description="Helical" evidence="4">
    <location>
        <begin position="318"/>
        <end position="337"/>
    </location>
</feature>
<accession>A0ABX1YCT2</accession>
<dbReference type="PANTHER" id="PTHR22550">
    <property type="entry name" value="SPORE GERMINATION PROTEIN"/>
    <property type="match status" value="1"/>
</dbReference>
<feature type="compositionally biased region" description="Polar residues" evidence="3">
    <location>
        <begin position="7"/>
        <end position="16"/>
    </location>
</feature>
<keyword evidence="2 4" id="KW-0472">Membrane</keyword>
<dbReference type="PIRSF" id="PIRSF005690">
    <property type="entry name" value="GerBA"/>
    <property type="match status" value="1"/>
</dbReference>
<protein>
    <submittedName>
        <fullName evidence="5">Spore germination protein</fullName>
    </submittedName>
</protein>